<dbReference type="PANTHER" id="PTHR33254:SF4">
    <property type="entry name" value="4-HYDROXY-4-METHYL-2-OXOGLUTARATE ALDOLASE 3-RELATED"/>
    <property type="match status" value="1"/>
</dbReference>
<comment type="function">
    <text evidence="8">Catalyzes the aldol cleavage of 4-hydroxy-4-methyl-2-oxoglutarate (HMG) into 2 molecules of pyruvate. Also contains a secondary oxaloacetate (OAA) decarboxylase activity due to the common pyruvate enolate transition state formed following C-C bond cleavage in the retro-aldol and decarboxylation reactions.</text>
</comment>
<comment type="subunit">
    <text evidence="4">Homotrimer.</text>
</comment>
<comment type="catalytic activity">
    <reaction evidence="1">
        <text>4-hydroxy-4-methyl-2-oxoglutarate = 2 pyruvate</text>
        <dbReference type="Rhea" id="RHEA:22748"/>
        <dbReference type="ChEBI" id="CHEBI:15361"/>
        <dbReference type="ChEBI" id="CHEBI:58276"/>
        <dbReference type="EC" id="4.1.3.17"/>
    </reaction>
</comment>
<dbReference type="InterPro" id="IPR036704">
    <property type="entry name" value="RraA/RraA-like_sf"/>
</dbReference>
<accession>A0AAJ5ZGE9</accession>
<keyword evidence="16" id="KW-1185">Reference proteome</keyword>
<evidence type="ECO:0000313" key="15">
    <source>
        <dbReference type="EMBL" id="WFG40734.1"/>
    </source>
</evidence>
<dbReference type="GO" id="GO:0047443">
    <property type="term" value="F:4-hydroxy-4-methyl-2-oxoglutarate aldolase activity"/>
    <property type="evidence" value="ECO:0007669"/>
    <property type="project" value="UniProtKB-EC"/>
</dbReference>
<dbReference type="InterPro" id="IPR005493">
    <property type="entry name" value="RraA/RraA-like"/>
</dbReference>
<evidence type="ECO:0000256" key="4">
    <source>
        <dbReference type="ARBA" id="ARBA00011233"/>
    </source>
</evidence>
<reference evidence="15" key="2">
    <citation type="journal article" date="2023" name="Nat. Commun.">
        <title>Cultivation of marine bacteria of the SAR202 clade.</title>
        <authorList>
            <person name="Lim Y."/>
            <person name="Seo J.H."/>
            <person name="Giovannoni S.J."/>
            <person name="Kang I."/>
            <person name="Cho J.C."/>
        </authorList>
    </citation>
    <scope>NUCLEOTIDE SEQUENCE</scope>
    <source>
        <strain evidence="15">JH1073</strain>
    </source>
</reference>
<dbReference type="EC" id="4.1.1.112" evidence="6"/>
<evidence type="ECO:0000256" key="12">
    <source>
        <dbReference type="ARBA" id="ARBA00047973"/>
    </source>
</evidence>
<evidence type="ECO:0000313" key="17">
    <source>
        <dbReference type="Proteomes" id="UP001321249"/>
    </source>
</evidence>
<protein>
    <recommendedName>
        <fullName evidence="7">Putative 4-hydroxy-4-methyl-2-oxoglutarate aldolase</fullName>
        <ecNumber evidence="6">4.1.1.112</ecNumber>
        <ecNumber evidence="5">4.1.3.17</ecNumber>
    </recommendedName>
    <alternativeName>
        <fullName evidence="11">Oxaloacetate decarboxylase</fullName>
    </alternativeName>
    <alternativeName>
        <fullName evidence="9">Regulator of ribonuclease activity homolog</fullName>
    </alternativeName>
    <alternativeName>
        <fullName evidence="10">RraA-like protein</fullName>
    </alternativeName>
</protein>
<dbReference type="AlphaFoldDB" id="A0AAJ5ZGE9"/>
<reference evidence="16" key="3">
    <citation type="submission" date="2023-06" db="EMBL/GenBank/DDBJ databases">
        <title>Pangenomics reveal diversification of enzyme families and niche specialization in globally abundant SAR202 bacteria.</title>
        <authorList>
            <person name="Saw J.H.W."/>
        </authorList>
    </citation>
    <scope>NUCLEOTIDE SEQUENCE [LARGE SCALE GENOMIC DNA]</scope>
    <source>
        <strain evidence="16">JH1073</strain>
    </source>
</reference>
<comment type="cofactor">
    <cofactor evidence="2">
        <name>a divalent metal cation</name>
        <dbReference type="ChEBI" id="CHEBI:60240"/>
    </cofactor>
</comment>
<sequence>MIKTPIPKIDIERPSPDLIKRLQGIGSAMASGELRKLGIKASVLDGIKTFTPGTTVVGPAITLQYLPKREDQYPEGEYRDPESQVHRHALYHAQAGDIIVVDGRGENTSGVFGDMMLTYLKGRGGLGIIIDGAIRDIRGAKETGLGIWLTGVTPYAHTQTVQFPYAYNVPIDCAGTLVMPGDIMIADDDGAVVVPKELAEQLAEAGGEHAEWEEFTRIKLSEGGDLRTYYPLSEEGRAEYEEWKKTNG</sequence>
<dbReference type="NCBIfam" id="NF006093">
    <property type="entry name" value="PRK08245.1"/>
    <property type="match status" value="1"/>
</dbReference>
<dbReference type="SUPFAM" id="SSF89562">
    <property type="entry name" value="RraA-like"/>
    <property type="match status" value="1"/>
</dbReference>
<evidence type="ECO:0000256" key="13">
    <source>
        <dbReference type="PIRSR" id="PIRSR605493-1"/>
    </source>
</evidence>
<dbReference type="EMBL" id="WMBE01000002">
    <property type="protein sequence ID" value="MDG0866976.1"/>
    <property type="molecule type" value="Genomic_DNA"/>
</dbReference>
<organism evidence="15 16">
    <name type="scientific">Candidatus Lucifugimonas marina</name>
    <dbReference type="NCBI Taxonomy" id="3038979"/>
    <lineage>
        <taxon>Bacteria</taxon>
        <taxon>Bacillati</taxon>
        <taxon>Chloroflexota</taxon>
        <taxon>Dehalococcoidia</taxon>
        <taxon>SAR202 cluster</taxon>
        <taxon>Candidatus Lucifugimonadales</taxon>
        <taxon>Candidatus Lucifugimonadaceae</taxon>
        <taxon>Candidatus Lucifugimonas</taxon>
    </lineage>
</organism>
<evidence type="ECO:0000256" key="7">
    <source>
        <dbReference type="ARBA" id="ARBA00016549"/>
    </source>
</evidence>
<evidence type="ECO:0000256" key="5">
    <source>
        <dbReference type="ARBA" id="ARBA00012213"/>
    </source>
</evidence>
<evidence type="ECO:0000256" key="2">
    <source>
        <dbReference type="ARBA" id="ARBA00001968"/>
    </source>
</evidence>
<evidence type="ECO:0000256" key="8">
    <source>
        <dbReference type="ARBA" id="ARBA00025046"/>
    </source>
</evidence>
<evidence type="ECO:0000256" key="10">
    <source>
        <dbReference type="ARBA" id="ARBA00030169"/>
    </source>
</evidence>
<dbReference type="GO" id="GO:0008948">
    <property type="term" value="F:oxaloacetate decarboxylase activity"/>
    <property type="evidence" value="ECO:0007669"/>
    <property type="project" value="UniProtKB-EC"/>
</dbReference>
<dbReference type="EMBL" id="CP046147">
    <property type="protein sequence ID" value="WFG40734.1"/>
    <property type="molecule type" value="Genomic_DNA"/>
</dbReference>
<evidence type="ECO:0000256" key="3">
    <source>
        <dbReference type="ARBA" id="ARBA00008621"/>
    </source>
</evidence>
<reference evidence="16 17" key="1">
    <citation type="submission" date="2019-11" db="EMBL/GenBank/DDBJ databases">
        <authorList>
            <person name="Cho J.-C."/>
        </authorList>
    </citation>
    <scope>NUCLEOTIDE SEQUENCE [LARGE SCALE GENOMIC DNA]</scope>
    <source>
        <strain evidence="15 16">JH1073</strain>
        <strain evidence="14 17">JH702</strain>
    </source>
</reference>
<evidence type="ECO:0000256" key="11">
    <source>
        <dbReference type="ARBA" id="ARBA00032305"/>
    </source>
</evidence>
<dbReference type="GO" id="GO:0046872">
    <property type="term" value="F:metal ion binding"/>
    <property type="evidence" value="ECO:0007669"/>
    <property type="project" value="UniProtKB-KW"/>
</dbReference>
<gene>
    <name evidence="14" type="ORF">GKO46_07810</name>
    <name evidence="15" type="ORF">GKO48_01815</name>
</gene>
<dbReference type="Pfam" id="PF03737">
    <property type="entry name" value="RraA-like"/>
    <property type="match status" value="1"/>
</dbReference>
<dbReference type="RefSeq" id="WP_342825384.1">
    <property type="nucleotide sequence ID" value="NZ_CP046146.1"/>
</dbReference>
<dbReference type="CDD" id="cd16841">
    <property type="entry name" value="RraA_family"/>
    <property type="match status" value="1"/>
</dbReference>
<name>A0AAJ5ZGE9_9CHLR</name>
<comment type="cofactor">
    <cofactor evidence="13">
        <name>Mg(2+)</name>
        <dbReference type="ChEBI" id="CHEBI:18420"/>
    </cofactor>
</comment>
<dbReference type="Proteomes" id="UP001321249">
    <property type="component" value="Unassembled WGS sequence"/>
</dbReference>
<evidence type="ECO:0000256" key="9">
    <source>
        <dbReference type="ARBA" id="ARBA00029596"/>
    </source>
</evidence>
<dbReference type="Gene3D" id="3.50.30.40">
    <property type="entry name" value="Ribonuclease E inhibitor RraA/RraA-like"/>
    <property type="match status" value="1"/>
</dbReference>
<evidence type="ECO:0000313" key="14">
    <source>
        <dbReference type="EMBL" id="MDG0866976.1"/>
    </source>
</evidence>
<dbReference type="Proteomes" id="UP001219901">
    <property type="component" value="Chromosome"/>
</dbReference>
<keyword evidence="13" id="KW-0479">Metal-binding</keyword>
<proteinExistence type="inferred from homology"/>
<feature type="binding site" evidence="13">
    <location>
        <position position="136"/>
    </location>
    <ligand>
        <name>Mg(2+)</name>
        <dbReference type="ChEBI" id="CHEBI:18420"/>
    </ligand>
</feature>
<dbReference type="PANTHER" id="PTHR33254">
    <property type="entry name" value="4-HYDROXY-4-METHYL-2-OXOGLUTARATE ALDOLASE 3-RELATED"/>
    <property type="match status" value="1"/>
</dbReference>
<keyword evidence="13" id="KW-0460">Magnesium</keyword>
<evidence type="ECO:0000313" key="16">
    <source>
        <dbReference type="Proteomes" id="UP001219901"/>
    </source>
</evidence>
<feature type="binding site" evidence="13">
    <location>
        <position position="135"/>
    </location>
    <ligand>
        <name>substrate</name>
    </ligand>
</feature>
<dbReference type="EC" id="4.1.3.17" evidence="5"/>
<feature type="binding site" evidence="13">
    <location>
        <begin position="113"/>
        <end position="116"/>
    </location>
    <ligand>
        <name>substrate</name>
    </ligand>
</feature>
<evidence type="ECO:0000256" key="1">
    <source>
        <dbReference type="ARBA" id="ARBA00001342"/>
    </source>
</evidence>
<comment type="catalytic activity">
    <reaction evidence="12">
        <text>oxaloacetate + H(+) = pyruvate + CO2</text>
        <dbReference type="Rhea" id="RHEA:15641"/>
        <dbReference type="ChEBI" id="CHEBI:15361"/>
        <dbReference type="ChEBI" id="CHEBI:15378"/>
        <dbReference type="ChEBI" id="CHEBI:16452"/>
        <dbReference type="ChEBI" id="CHEBI:16526"/>
        <dbReference type="EC" id="4.1.1.112"/>
    </reaction>
</comment>
<comment type="similarity">
    <text evidence="3">Belongs to the class II aldolase/RraA-like family.</text>
</comment>
<evidence type="ECO:0000256" key="6">
    <source>
        <dbReference type="ARBA" id="ARBA00012947"/>
    </source>
</evidence>